<dbReference type="EMBL" id="QWKP01000208">
    <property type="protein sequence ID" value="RHA39011.1"/>
    <property type="molecule type" value="Genomic_DNA"/>
</dbReference>
<accession>A0A413RJV6</accession>
<organism evidence="4 5">
    <name type="scientific">Cellulomonas rhizosphaerae</name>
    <dbReference type="NCBI Taxonomy" id="2293719"/>
    <lineage>
        <taxon>Bacteria</taxon>
        <taxon>Bacillati</taxon>
        <taxon>Actinomycetota</taxon>
        <taxon>Actinomycetes</taxon>
        <taxon>Micrococcales</taxon>
        <taxon>Cellulomonadaceae</taxon>
        <taxon>Cellulomonas</taxon>
    </lineage>
</organism>
<dbReference type="OrthoDB" id="9789603at2"/>
<comment type="caution">
    <text evidence="4">The sequence shown here is derived from an EMBL/GenBank/DDBJ whole genome shotgun (WGS) entry which is preliminary data.</text>
</comment>
<dbReference type="InterPro" id="IPR016181">
    <property type="entry name" value="Acyl_CoA_acyltransferase"/>
</dbReference>
<protein>
    <submittedName>
        <fullName evidence="4">GNAT family N-acetyltransferase</fullName>
    </submittedName>
</protein>
<reference evidence="4 5" key="1">
    <citation type="submission" date="2018-08" db="EMBL/GenBank/DDBJ databases">
        <title>Cellulomonas rhizosphaerae sp. nov., a novel actinomycete isolated from soil.</title>
        <authorList>
            <person name="Tian Y."/>
        </authorList>
    </citation>
    <scope>NUCLEOTIDE SEQUENCE [LARGE SCALE GENOMIC DNA]</scope>
    <source>
        <strain evidence="4 5">NEAU-TCZ24</strain>
    </source>
</reference>
<feature type="domain" description="N-acetyltransferase" evidence="3">
    <location>
        <begin position="3"/>
        <end position="148"/>
    </location>
</feature>
<evidence type="ECO:0000256" key="1">
    <source>
        <dbReference type="ARBA" id="ARBA00022679"/>
    </source>
</evidence>
<sequence length="148" mass="16324">MDVTFRDARRDDLTRIVTLLTDDAIGAGREGASLDEYEATFATIDADPNNLLVVGELDGVVVATMQLTFVPTISRGASTRMIVEAVRVDSTLRGRGVGRLLMDEAHRRGRERGCALAQLTSDKRRGDAHRFYRALGYEQSHEGFKLAL</sequence>
<dbReference type="Proteomes" id="UP000283374">
    <property type="component" value="Unassembled WGS sequence"/>
</dbReference>
<keyword evidence="5" id="KW-1185">Reference proteome</keyword>
<evidence type="ECO:0000259" key="3">
    <source>
        <dbReference type="PROSITE" id="PS51186"/>
    </source>
</evidence>
<dbReference type="SUPFAM" id="SSF55729">
    <property type="entry name" value="Acyl-CoA N-acyltransferases (Nat)"/>
    <property type="match status" value="1"/>
</dbReference>
<gene>
    <name evidence="4" type="ORF">D1825_12625</name>
</gene>
<dbReference type="PROSITE" id="PS51186">
    <property type="entry name" value="GNAT"/>
    <property type="match status" value="1"/>
</dbReference>
<proteinExistence type="predicted"/>
<keyword evidence="1 4" id="KW-0808">Transferase</keyword>
<evidence type="ECO:0000313" key="4">
    <source>
        <dbReference type="EMBL" id="RHA39011.1"/>
    </source>
</evidence>
<dbReference type="CDD" id="cd04301">
    <property type="entry name" value="NAT_SF"/>
    <property type="match status" value="1"/>
</dbReference>
<dbReference type="InterPro" id="IPR000182">
    <property type="entry name" value="GNAT_dom"/>
</dbReference>
<dbReference type="Pfam" id="PF00583">
    <property type="entry name" value="Acetyltransf_1"/>
    <property type="match status" value="1"/>
</dbReference>
<dbReference type="PANTHER" id="PTHR43877">
    <property type="entry name" value="AMINOALKYLPHOSPHONATE N-ACETYLTRANSFERASE-RELATED-RELATED"/>
    <property type="match status" value="1"/>
</dbReference>
<dbReference type="GO" id="GO:0016747">
    <property type="term" value="F:acyltransferase activity, transferring groups other than amino-acyl groups"/>
    <property type="evidence" value="ECO:0007669"/>
    <property type="project" value="InterPro"/>
</dbReference>
<evidence type="ECO:0000313" key="5">
    <source>
        <dbReference type="Proteomes" id="UP000283374"/>
    </source>
</evidence>
<dbReference type="InterPro" id="IPR050832">
    <property type="entry name" value="Bact_Acetyltransf"/>
</dbReference>
<evidence type="ECO:0000256" key="2">
    <source>
        <dbReference type="ARBA" id="ARBA00023315"/>
    </source>
</evidence>
<keyword evidence="2" id="KW-0012">Acyltransferase</keyword>
<dbReference type="AlphaFoldDB" id="A0A413RJV6"/>
<dbReference type="Gene3D" id="3.40.630.30">
    <property type="match status" value="1"/>
</dbReference>
<name>A0A413RJV6_9CELL</name>